<evidence type="ECO:0000259" key="8">
    <source>
        <dbReference type="PROSITE" id="PS50109"/>
    </source>
</evidence>
<comment type="catalytic activity">
    <reaction evidence="1">
        <text>ATP + protein L-histidine = ADP + protein N-phospho-L-histidine.</text>
        <dbReference type="EC" id="2.7.13.3"/>
    </reaction>
</comment>
<dbReference type="InterPro" id="IPR036890">
    <property type="entry name" value="HATPase_C_sf"/>
</dbReference>
<keyword evidence="5 9" id="KW-0418">Kinase</keyword>
<keyword evidence="4" id="KW-0808">Transferase</keyword>
<dbReference type="SMART" id="SM00387">
    <property type="entry name" value="HATPase_c"/>
    <property type="match status" value="1"/>
</dbReference>
<feature type="transmembrane region" description="Helical" evidence="7">
    <location>
        <begin position="176"/>
        <end position="196"/>
    </location>
</feature>
<dbReference type="RefSeq" id="WP_084229921.1">
    <property type="nucleotide sequence ID" value="NZ_FWWR01000009.1"/>
</dbReference>
<reference evidence="10" key="1">
    <citation type="submission" date="2017-04" db="EMBL/GenBank/DDBJ databases">
        <authorList>
            <person name="Varghese N."/>
            <person name="Submissions S."/>
        </authorList>
    </citation>
    <scope>NUCLEOTIDE SEQUENCE [LARGE SCALE GENOMIC DNA]</scope>
    <source>
        <strain evidence="10">DSM 20463</strain>
    </source>
</reference>
<dbReference type="GO" id="GO:0000155">
    <property type="term" value="F:phosphorelay sensor kinase activity"/>
    <property type="evidence" value="ECO:0007669"/>
    <property type="project" value="InterPro"/>
</dbReference>
<dbReference type="EC" id="2.7.13.3" evidence="2"/>
<feature type="transmembrane region" description="Helical" evidence="7">
    <location>
        <begin position="12"/>
        <end position="34"/>
    </location>
</feature>
<dbReference type="InterPro" id="IPR003661">
    <property type="entry name" value="HisK_dim/P_dom"/>
</dbReference>
<dbReference type="InterPro" id="IPR050736">
    <property type="entry name" value="Sensor_HK_Regulatory"/>
</dbReference>
<protein>
    <recommendedName>
        <fullName evidence="2">histidine kinase</fullName>
        <ecNumber evidence="2">2.7.13.3</ecNumber>
    </recommendedName>
</protein>
<dbReference type="CDD" id="cd00082">
    <property type="entry name" value="HisKA"/>
    <property type="match status" value="1"/>
</dbReference>
<keyword evidence="10" id="KW-1185">Reference proteome</keyword>
<dbReference type="PRINTS" id="PR00344">
    <property type="entry name" value="BCTRLSENSOR"/>
</dbReference>
<dbReference type="PROSITE" id="PS50109">
    <property type="entry name" value="HIS_KIN"/>
    <property type="match status" value="1"/>
</dbReference>
<evidence type="ECO:0000256" key="5">
    <source>
        <dbReference type="ARBA" id="ARBA00022777"/>
    </source>
</evidence>
<feature type="domain" description="Histidine kinase" evidence="8">
    <location>
        <begin position="257"/>
        <end position="455"/>
    </location>
</feature>
<name>A0A1W1UHH7_PEPAS</name>
<keyword evidence="6" id="KW-0902">Two-component regulatory system</keyword>
<dbReference type="STRING" id="573058.SAMN00017477_0210"/>
<dbReference type="InterPro" id="IPR036097">
    <property type="entry name" value="HisK_dim/P_sf"/>
</dbReference>
<evidence type="ECO:0000313" key="10">
    <source>
        <dbReference type="Proteomes" id="UP000192368"/>
    </source>
</evidence>
<dbReference type="SUPFAM" id="SSF55874">
    <property type="entry name" value="ATPase domain of HSP90 chaperone/DNA topoisomerase II/histidine kinase"/>
    <property type="match status" value="1"/>
</dbReference>
<dbReference type="PANTHER" id="PTHR43711">
    <property type="entry name" value="TWO-COMPONENT HISTIDINE KINASE"/>
    <property type="match status" value="1"/>
</dbReference>
<evidence type="ECO:0000256" key="2">
    <source>
        <dbReference type="ARBA" id="ARBA00012438"/>
    </source>
</evidence>
<dbReference type="Gene3D" id="3.30.565.10">
    <property type="entry name" value="Histidine kinase-like ATPase, C-terminal domain"/>
    <property type="match status" value="1"/>
</dbReference>
<proteinExistence type="predicted"/>
<dbReference type="PANTHER" id="PTHR43711:SF1">
    <property type="entry name" value="HISTIDINE KINASE 1"/>
    <property type="match status" value="1"/>
</dbReference>
<gene>
    <name evidence="9" type="ORF">SAMN00017477_0210</name>
</gene>
<dbReference type="Proteomes" id="UP000192368">
    <property type="component" value="Unassembled WGS sequence"/>
</dbReference>
<dbReference type="OrthoDB" id="9780718at2"/>
<dbReference type="InterPro" id="IPR003594">
    <property type="entry name" value="HATPase_dom"/>
</dbReference>
<dbReference type="FunFam" id="1.10.287.130:FF:000001">
    <property type="entry name" value="Two-component sensor histidine kinase"/>
    <property type="match status" value="1"/>
</dbReference>
<keyword evidence="7" id="KW-0812">Transmembrane</keyword>
<dbReference type="CDD" id="cd00075">
    <property type="entry name" value="HATPase"/>
    <property type="match status" value="1"/>
</dbReference>
<evidence type="ECO:0000256" key="3">
    <source>
        <dbReference type="ARBA" id="ARBA00022553"/>
    </source>
</evidence>
<dbReference type="InterPro" id="IPR004358">
    <property type="entry name" value="Sig_transdc_His_kin-like_C"/>
</dbReference>
<dbReference type="Pfam" id="PF02518">
    <property type="entry name" value="HATPase_c"/>
    <property type="match status" value="1"/>
</dbReference>
<evidence type="ECO:0000256" key="7">
    <source>
        <dbReference type="SAM" id="Phobius"/>
    </source>
</evidence>
<keyword evidence="7" id="KW-1133">Transmembrane helix</keyword>
<evidence type="ECO:0000256" key="6">
    <source>
        <dbReference type="ARBA" id="ARBA00023012"/>
    </source>
</evidence>
<organism evidence="9 10">
    <name type="scientific">Peptoniphilus asaccharolyticus DSM 20463</name>
    <dbReference type="NCBI Taxonomy" id="573058"/>
    <lineage>
        <taxon>Bacteria</taxon>
        <taxon>Bacillati</taxon>
        <taxon>Bacillota</taxon>
        <taxon>Tissierellia</taxon>
        <taxon>Tissierellales</taxon>
        <taxon>Peptoniphilaceae</taxon>
        <taxon>Peptoniphilus</taxon>
    </lineage>
</organism>
<sequence length="455" mass="52619">MKKKKKLFNSLLIIPPVSILMVFIFVAIIFHVVMKSYITDITADSISEEFESRFIDTTHSTKFSLDMDNNIYFPVHTIITKPNEDPYSFIGDWYTDREKIEAEEILNEVAMKETWKDEKISVNIGEQSYIVGRKFYEGYFDGYFIFDEGSPKDLYEVITYINTTSVQSIVKLMDKFIVVLFTIFAGLSVLLISLHLRRINISFRNLNKYLIKVGKREKNIEKADVLYEEFESVVDTIDHMSDLIDKSEQLQKNFFQNASHELRTPLMSIQGYTEGIMHDVINKEKGLEVIYNQSQKMSKLVDDILYLSKFENKEIKEKKVDIAGIIYESTNNISFSNGKNLEFKINLPDDLEFIGDEELIEKVFDNIISNAQRYAKHTIKIDGTKLENLIKVEITDDGDGIDSSEIGHIFERFYKGKGGNFGIGLSLVKDIMKRYGDVYVSSKEGETTFTLEFRT</sequence>
<evidence type="ECO:0000313" key="9">
    <source>
        <dbReference type="EMBL" id="SMB80214.1"/>
    </source>
</evidence>
<dbReference type="SMART" id="SM00388">
    <property type="entry name" value="HisKA"/>
    <property type="match status" value="1"/>
</dbReference>
<dbReference type="Pfam" id="PF00512">
    <property type="entry name" value="HisKA"/>
    <property type="match status" value="1"/>
</dbReference>
<dbReference type="Gene3D" id="1.10.287.130">
    <property type="match status" value="1"/>
</dbReference>
<dbReference type="InterPro" id="IPR005467">
    <property type="entry name" value="His_kinase_dom"/>
</dbReference>
<accession>A0A1W1UHH7</accession>
<keyword evidence="3" id="KW-0597">Phosphoprotein</keyword>
<dbReference type="AlphaFoldDB" id="A0A1W1UHH7"/>
<dbReference type="SUPFAM" id="SSF47384">
    <property type="entry name" value="Homodimeric domain of signal transducing histidine kinase"/>
    <property type="match status" value="1"/>
</dbReference>
<dbReference type="EMBL" id="FWWR01000009">
    <property type="protein sequence ID" value="SMB80214.1"/>
    <property type="molecule type" value="Genomic_DNA"/>
</dbReference>
<keyword evidence="7" id="KW-0472">Membrane</keyword>
<evidence type="ECO:0000256" key="1">
    <source>
        <dbReference type="ARBA" id="ARBA00000085"/>
    </source>
</evidence>
<evidence type="ECO:0000256" key="4">
    <source>
        <dbReference type="ARBA" id="ARBA00022679"/>
    </source>
</evidence>